<keyword evidence="10" id="KW-0812">Transmembrane</keyword>
<evidence type="ECO:0000256" key="9">
    <source>
        <dbReference type="SAM" id="MobiDB-lite"/>
    </source>
</evidence>
<dbReference type="PRINTS" id="PR00463">
    <property type="entry name" value="EP450I"/>
</dbReference>
<dbReference type="PROSITE" id="PS00086">
    <property type="entry name" value="CYTOCHROME_P450"/>
    <property type="match status" value="1"/>
</dbReference>
<dbReference type="FunFam" id="1.10.630.10:FF:000036">
    <property type="entry name" value="CYtochrome P450 family"/>
    <property type="match status" value="1"/>
</dbReference>
<dbReference type="GO" id="GO:0006805">
    <property type="term" value="P:xenobiotic metabolic process"/>
    <property type="evidence" value="ECO:0007669"/>
    <property type="project" value="TreeGrafter"/>
</dbReference>
<evidence type="ECO:0000256" key="4">
    <source>
        <dbReference type="ARBA" id="ARBA00023002"/>
    </source>
</evidence>
<keyword evidence="10" id="KW-1133">Transmembrane helix</keyword>
<evidence type="ECO:0000256" key="1">
    <source>
        <dbReference type="ARBA" id="ARBA00001971"/>
    </source>
</evidence>
<keyword evidence="12" id="KW-1185">Reference proteome</keyword>
<dbReference type="Proteomes" id="UP000186922">
    <property type="component" value="Unassembled WGS sequence"/>
</dbReference>
<dbReference type="Pfam" id="PF00067">
    <property type="entry name" value="p450"/>
    <property type="match status" value="1"/>
</dbReference>
<evidence type="ECO:0000256" key="10">
    <source>
        <dbReference type="SAM" id="Phobius"/>
    </source>
</evidence>
<dbReference type="PRINTS" id="PR00385">
    <property type="entry name" value="P450"/>
</dbReference>
<evidence type="ECO:0000256" key="2">
    <source>
        <dbReference type="ARBA" id="ARBA00010617"/>
    </source>
</evidence>
<feature type="compositionally biased region" description="Low complexity" evidence="9">
    <location>
        <begin position="112"/>
        <end position="126"/>
    </location>
</feature>
<dbReference type="InterPro" id="IPR050182">
    <property type="entry name" value="Cytochrome_P450_fam2"/>
</dbReference>
<comment type="cofactor">
    <cofactor evidence="1 7">
        <name>heme</name>
        <dbReference type="ChEBI" id="CHEBI:30413"/>
    </cofactor>
</comment>
<dbReference type="SUPFAM" id="SSF48264">
    <property type="entry name" value="Cytochrome P450"/>
    <property type="match status" value="1"/>
</dbReference>
<evidence type="ECO:0000256" key="8">
    <source>
        <dbReference type="RuleBase" id="RU000461"/>
    </source>
</evidence>
<dbReference type="OrthoDB" id="1055148at2759"/>
<dbReference type="GO" id="GO:0005737">
    <property type="term" value="C:cytoplasm"/>
    <property type="evidence" value="ECO:0007669"/>
    <property type="project" value="TreeGrafter"/>
</dbReference>
<dbReference type="InterPro" id="IPR002401">
    <property type="entry name" value="Cyt_P450_E_grp-I"/>
</dbReference>
<organism evidence="11 12">
    <name type="scientific">Ramazzottius varieornatus</name>
    <name type="common">Water bear</name>
    <name type="synonym">Tardigrade</name>
    <dbReference type="NCBI Taxonomy" id="947166"/>
    <lineage>
        <taxon>Eukaryota</taxon>
        <taxon>Metazoa</taxon>
        <taxon>Ecdysozoa</taxon>
        <taxon>Tardigrada</taxon>
        <taxon>Eutardigrada</taxon>
        <taxon>Parachela</taxon>
        <taxon>Hypsibioidea</taxon>
        <taxon>Ramazzottiidae</taxon>
        <taxon>Ramazzottius</taxon>
    </lineage>
</organism>
<dbReference type="InterPro" id="IPR001128">
    <property type="entry name" value="Cyt_P450"/>
</dbReference>
<protein>
    <recommendedName>
        <fullName evidence="13">Cytochrome P450</fullName>
    </recommendedName>
</protein>
<reference evidence="11 12" key="1">
    <citation type="journal article" date="2016" name="Nat. Commun.">
        <title>Extremotolerant tardigrade genome and improved radiotolerance of human cultured cells by tardigrade-unique protein.</title>
        <authorList>
            <person name="Hashimoto T."/>
            <person name="Horikawa D.D."/>
            <person name="Saito Y."/>
            <person name="Kuwahara H."/>
            <person name="Kozuka-Hata H."/>
            <person name="Shin-I T."/>
            <person name="Minakuchi Y."/>
            <person name="Ohishi K."/>
            <person name="Motoyama A."/>
            <person name="Aizu T."/>
            <person name="Enomoto A."/>
            <person name="Kondo K."/>
            <person name="Tanaka S."/>
            <person name="Hara Y."/>
            <person name="Koshikawa S."/>
            <person name="Sagara H."/>
            <person name="Miura T."/>
            <person name="Yokobori S."/>
            <person name="Miyagawa K."/>
            <person name="Suzuki Y."/>
            <person name="Kubo T."/>
            <person name="Oyama M."/>
            <person name="Kohara Y."/>
            <person name="Fujiyama A."/>
            <person name="Arakawa K."/>
            <person name="Katayama T."/>
            <person name="Toyoda A."/>
            <person name="Kunieda T."/>
        </authorList>
    </citation>
    <scope>NUCLEOTIDE SEQUENCE [LARGE SCALE GENOMIC DNA]</scope>
    <source>
        <strain evidence="11 12">YOKOZUNA-1</strain>
    </source>
</reference>
<keyword evidence="5 7" id="KW-0408">Iron</keyword>
<feature type="region of interest" description="Disordered" evidence="9">
    <location>
        <begin position="112"/>
        <end position="142"/>
    </location>
</feature>
<evidence type="ECO:0000256" key="6">
    <source>
        <dbReference type="ARBA" id="ARBA00023033"/>
    </source>
</evidence>
<dbReference type="EMBL" id="BDGG01000001">
    <property type="protein sequence ID" value="GAU88494.1"/>
    <property type="molecule type" value="Genomic_DNA"/>
</dbReference>
<dbReference type="GO" id="GO:0006082">
    <property type="term" value="P:organic acid metabolic process"/>
    <property type="evidence" value="ECO:0007669"/>
    <property type="project" value="TreeGrafter"/>
</dbReference>
<keyword evidence="3 7" id="KW-0479">Metal-binding</keyword>
<sequence length="663" mass="75455">MYKKELAYATRTCEYYGWTAECLSNDFQIFRVSFLDFFSFQALLTEFLFVPHRQKNIPQGLLSHRCTMIRASLSVFLLVTWLDRSYLSISLSGNSKNGSLILGNTVNDCGGSSKTPSSPLPSWLPSNRKFGNEPNTEEPDTTMRLPAVFPSTLVLLSNIGGKVFMGLLYAVAVAAILLVAAICYQYLPILAQYFSGRLPPGPFPLPVVGTIGIDHTQPFRTFEKFAEKYGGLYSCYLGADLTVVISDINSVRKAFRDLRFAGRPKVTDHYLGVKVENGPVLSEGNLWKEQRHFSIQALREFGFGKAIVEEYIYHEIDKGLEAFRQTAGKPIDNRMFFCNAFGNIMSYLLFSTDFQCNDPRFTECADIIALNFQELGNASTLDFFPWLRFVPPFRRGFQDTQNRFHKIFKIMDELVAQHKSTFDRENPRDYIDAFLKVQETDKEGIFTGEQLVRNVYDLYAAGFQSTTILLQWAMLYMIRYPEVQRKVQAEIDEVCGPHKVIMFADKINLPYTDATIHEIFRCANFGPFLMPHKTTEDVEFEGYSIPKETTVFGLSWYCMRDPKLWEDRDAFKPERLLKADGRVDHSLTENIAPFSVGKRACPGEGLARHEIFVFFASILQKFTIHSESGEIPCMDPIDGEALTPHPYLMRAIPRDGSCPSVLE</sequence>
<dbReference type="GO" id="GO:0016712">
    <property type="term" value="F:oxidoreductase activity, acting on paired donors, with incorporation or reduction of molecular oxygen, reduced flavin or flavoprotein as one donor, and incorporation of one atom of oxygen"/>
    <property type="evidence" value="ECO:0007669"/>
    <property type="project" value="TreeGrafter"/>
</dbReference>
<feature type="transmembrane region" description="Helical" evidence="10">
    <location>
        <begin position="163"/>
        <end position="187"/>
    </location>
</feature>
<evidence type="ECO:0000256" key="3">
    <source>
        <dbReference type="ARBA" id="ARBA00022723"/>
    </source>
</evidence>
<keyword evidence="4 8" id="KW-0560">Oxidoreductase</keyword>
<dbReference type="Gene3D" id="1.10.630.10">
    <property type="entry name" value="Cytochrome P450"/>
    <property type="match status" value="1"/>
</dbReference>
<dbReference type="PANTHER" id="PTHR24300">
    <property type="entry name" value="CYTOCHROME P450 508A4-RELATED"/>
    <property type="match status" value="1"/>
</dbReference>
<dbReference type="PANTHER" id="PTHR24300:SF403">
    <property type="entry name" value="CYTOCHROME P450 306A1"/>
    <property type="match status" value="1"/>
</dbReference>
<dbReference type="InterPro" id="IPR017972">
    <property type="entry name" value="Cyt_P450_CS"/>
</dbReference>
<dbReference type="STRING" id="947166.A0A1D1UFE7"/>
<feature type="binding site" description="axial binding residue" evidence="7">
    <location>
        <position position="601"/>
    </location>
    <ligand>
        <name>heme</name>
        <dbReference type="ChEBI" id="CHEBI:30413"/>
    </ligand>
    <ligandPart>
        <name>Fe</name>
        <dbReference type="ChEBI" id="CHEBI:18248"/>
    </ligandPart>
</feature>
<evidence type="ECO:0000313" key="12">
    <source>
        <dbReference type="Proteomes" id="UP000186922"/>
    </source>
</evidence>
<dbReference type="GO" id="GO:0020037">
    <property type="term" value="F:heme binding"/>
    <property type="evidence" value="ECO:0007669"/>
    <property type="project" value="InterPro"/>
</dbReference>
<evidence type="ECO:0000256" key="5">
    <source>
        <dbReference type="ARBA" id="ARBA00023004"/>
    </source>
</evidence>
<proteinExistence type="inferred from homology"/>
<gene>
    <name evidence="11" type="primary">RvY_01183</name>
    <name evidence="11" type="synonym">RvY_01183.1</name>
    <name evidence="11" type="ORF">RvY_01183-1</name>
</gene>
<name>A0A1D1UFE7_RAMVA</name>
<keyword evidence="10" id="KW-0472">Membrane</keyword>
<dbReference type="AlphaFoldDB" id="A0A1D1UFE7"/>
<accession>A0A1D1UFE7</accession>
<comment type="caution">
    <text evidence="11">The sequence shown here is derived from an EMBL/GenBank/DDBJ whole genome shotgun (WGS) entry which is preliminary data.</text>
</comment>
<dbReference type="GO" id="GO:0008395">
    <property type="term" value="F:steroid hydroxylase activity"/>
    <property type="evidence" value="ECO:0007669"/>
    <property type="project" value="TreeGrafter"/>
</dbReference>
<dbReference type="InterPro" id="IPR036396">
    <property type="entry name" value="Cyt_P450_sf"/>
</dbReference>
<dbReference type="GO" id="GO:0005506">
    <property type="term" value="F:iron ion binding"/>
    <property type="evidence" value="ECO:0007669"/>
    <property type="project" value="InterPro"/>
</dbReference>
<keyword evidence="7 8" id="KW-0349">Heme</keyword>
<keyword evidence="6 8" id="KW-0503">Monooxygenase</keyword>
<evidence type="ECO:0000313" key="11">
    <source>
        <dbReference type="EMBL" id="GAU88494.1"/>
    </source>
</evidence>
<evidence type="ECO:0000256" key="7">
    <source>
        <dbReference type="PIRSR" id="PIRSR602401-1"/>
    </source>
</evidence>
<comment type="similarity">
    <text evidence="2 8">Belongs to the cytochrome P450 family.</text>
</comment>
<evidence type="ECO:0008006" key="13">
    <source>
        <dbReference type="Google" id="ProtNLM"/>
    </source>
</evidence>